<accession>A0A8H5HZJ2</accession>
<comment type="function">
    <text evidence="11">Involved in maceration and soft-rotting of plant tissue.</text>
</comment>
<evidence type="ECO:0000313" key="14">
    <source>
        <dbReference type="Proteomes" id="UP000518752"/>
    </source>
</evidence>
<evidence type="ECO:0000256" key="3">
    <source>
        <dbReference type="ARBA" id="ARBA00008891"/>
    </source>
</evidence>
<protein>
    <recommendedName>
        <fullName evidence="4 11">Pectinesterase</fullName>
        <ecNumber evidence="4 11">3.1.1.11</ecNumber>
    </recommendedName>
</protein>
<comment type="similarity">
    <text evidence="3">Belongs to the pectinesterase family.</text>
</comment>
<comment type="catalytic activity">
    <reaction evidence="9 11">
        <text>[(1-&gt;4)-alpha-D-galacturonosyl methyl ester](n) + n H2O = [(1-&gt;4)-alpha-D-galacturonosyl](n) + n methanol + n H(+)</text>
        <dbReference type="Rhea" id="RHEA:22380"/>
        <dbReference type="Rhea" id="RHEA-COMP:14570"/>
        <dbReference type="Rhea" id="RHEA-COMP:14573"/>
        <dbReference type="ChEBI" id="CHEBI:15377"/>
        <dbReference type="ChEBI" id="CHEBI:15378"/>
        <dbReference type="ChEBI" id="CHEBI:17790"/>
        <dbReference type="ChEBI" id="CHEBI:140522"/>
        <dbReference type="ChEBI" id="CHEBI:140523"/>
        <dbReference type="EC" id="3.1.1.11"/>
    </reaction>
</comment>
<gene>
    <name evidence="13" type="ORF">D9757_001534</name>
</gene>
<dbReference type="SUPFAM" id="SSF51126">
    <property type="entry name" value="Pectin lyase-like"/>
    <property type="match status" value="1"/>
</dbReference>
<evidence type="ECO:0000256" key="8">
    <source>
        <dbReference type="ARBA" id="ARBA00023085"/>
    </source>
</evidence>
<dbReference type="InterPro" id="IPR012334">
    <property type="entry name" value="Pectin_lyas_fold"/>
</dbReference>
<evidence type="ECO:0000256" key="11">
    <source>
        <dbReference type="RuleBase" id="RU000589"/>
    </source>
</evidence>
<dbReference type="Gene3D" id="2.160.20.10">
    <property type="entry name" value="Single-stranded right-handed beta-helix, Pectin lyase-like"/>
    <property type="match status" value="1"/>
</dbReference>
<name>A0A8H5HZJ2_9AGAR</name>
<evidence type="ECO:0000256" key="10">
    <source>
        <dbReference type="PROSITE-ProRule" id="PRU10040"/>
    </source>
</evidence>
<dbReference type="PROSITE" id="PS00503">
    <property type="entry name" value="PECTINESTERASE_2"/>
    <property type="match status" value="1"/>
</dbReference>
<dbReference type="InterPro" id="IPR033131">
    <property type="entry name" value="Pectinesterase_Asp_AS"/>
</dbReference>
<dbReference type="EMBL" id="JAACJN010000006">
    <property type="protein sequence ID" value="KAF5392246.1"/>
    <property type="molecule type" value="Genomic_DNA"/>
</dbReference>
<evidence type="ECO:0000256" key="7">
    <source>
        <dbReference type="ARBA" id="ARBA00022801"/>
    </source>
</evidence>
<dbReference type="EC" id="3.1.1.11" evidence="4 11"/>
<keyword evidence="14" id="KW-1185">Reference proteome</keyword>
<feature type="signal peptide" evidence="11">
    <location>
        <begin position="1"/>
        <end position="22"/>
    </location>
</feature>
<evidence type="ECO:0000256" key="5">
    <source>
        <dbReference type="ARBA" id="ARBA00022525"/>
    </source>
</evidence>
<keyword evidence="6 11" id="KW-0732">Signal</keyword>
<dbReference type="InterPro" id="IPR000070">
    <property type="entry name" value="Pectinesterase_cat"/>
</dbReference>
<comment type="pathway">
    <text evidence="2 11">Glycan metabolism; pectin degradation; 2-dehydro-3-deoxy-D-gluconate from pectin: step 1/5.</text>
</comment>
<keyword evidence="11" id="KW-0961">Cell wall biogenesis/degradation</keyword>
<feature type="active site" evidence="10">
    <location>
        <position position="193"/>
    </location>
</feature>
<dbReference type="GO" id="GO:0005576">
    <property type="term" value="C:extracellular region"/>
    <property type="evidence" value="ECO:0007669"/>
    <property type="project" value="UniProtKB-SubCell"/>
</dbReference>
<evidence type="ECO:0000256" key="1">
    <source>
        <dbReference type="ARBA" id="ARBA00004613"/>
    </source>
</evidence>
<dbReference type="PANTHER" id="PTHR31321">
    <property type="entry name" value="ACYL-COA THIOESTER HYDROLASE YBHC-RELATED"/>
    <property type="match status" value="1"/>
</dbReference>
<dbReference type="InterPro" id="IPR011050">
    <property type="entry name" value="Pectin_lyase_fold/virulence"/>
</dbReference>
<dbReference type="GO" id="GO:0045490">
    <property type="term" value="P:pectin catabolic process"/>
    <property type="evidence" value="ECO:0007669"/>
    <property type="project" value="UniProtKB-UniRule"/>
</dbReference>
<proteinExistence type="inferred from homology"/>
<dbReference type="Pfam" id="PF01095">
    <property type="entry name" value="Pectinesterase"/>
    <property type="match status" value="1"/>
</dbReference>
<comment type="caution">
    <text evidence="13">The sequence shown here is derived from an EMBL/GenBank/DDBJ whole genome shotgun (WGS) entry which is preliminary data.</text>
</comment>
<keyword evidence="5 11" id="KW-0964">Secreted</keyword>
<feature type="domain" description="Pectinesterase catalytic" evidence="12">
    <location>
        <begin position="40"/>
        <end position="285"/>
    </location>
</feature>
<dbReference type="AlphaFoldDB" id="A0A8H5HZJ2"/>
<evidence type="ECO:0000313" key="13">
    <source>
        <dbReference type="EMBL" id="KAF5392246.1"/>
    </source>
</evidence>
<evidence type="ECO:0000256" key="9">
    <source>
        <dbReference type="ARBA" id="ARBA00047928"/>
    </source>
</evidence>
<dbReference type="GO" id="GO:0042545">
    <property type="term" value="P:cell wall modification"/>
    <property type="evidence" value="ECO:0007669"/>
    <property type="project" value="UniProtKB-UniRule"/>
</dbReference>
<dbReference type="UniPathway" id="UPA00545">
    <property type="reaction ID" value="UER00823"/>
</dbReference>
<evidence type="ECO:0000256" key="6">
    <source>
        <dbReference type="ARBA" id="ARBA00022729"/>
    </source>
</evidence>
<organism evidence="13 14">
    <name type="scientific">Collybiopsis confluens</name>
    <dbReference type="NCBI Taxonomy" id="2823264"/>
    <lineage>
        <taxon>Eukaryota</taxon>
        <taxon>Fungi</taxon>
        <taxon>Dikarya</taxon>
        <taxon>Basidiomycota</taxon>
        <taxon>Agaricomycotina</taxon>
        <taxon>Agaricomycetes</taxon>
        <taxon>Agaricomycetidae</taxon>
        <taxon>Agaricales</taxon>
        <taxon>Marasmiineae</taxon>
        <taxon>Omphalotaceae</taxon>
        <taxon>Collybiopsis</taxon>
    </lineage>
</organism>
<evidence type="ECO:0000256" key="2">
    <source>
        <dbReference type="ARBA" id="ARBA00005184"/>
    </source>
</evidence>
<dbReference type="FunFam" id="2.160.20.10:FF:000014">
    <property type="entry name" value="Pectinesterase"/>
    <property type="match status" value="1"/>
</dbReference>
<dbReference type="GO" id="GO:0030599">
    <property type="term" value="F:pectinesterase activity"/>
    <property type="evidence" value="ECO:0007669"/>
    <property type="project" value="UniProtKB-UniRule"/>
</dbReference>
<evidence type="ECO:0000256" key="4">
    <source>
        <dbReference type="ARBA" id="ARBA00013229"/>
    </source>
</evidence>
<comment type="subcellular location">
    <subcellularLocation>
        <location evidence="1 11">Secreted</location>
    </subcellularLocation>
</comment>
<evidence type="ECO:0000259" key="12">
    <source>
        <dbReference type="Pfam" id="PF01095"/>
    </source>
</evidence>
<reference evidence="13 14" key="1">
    <citation type="journal article" date="2020" name="ISME J.">
        <title>Uncovering the hidden diversity of litter-decomposition mechanisms in mushroom-forming fungi.</title>
        <authorList>
            <person name="Floudas D."/>
            <person name="Bentzer J."/>
            <person name="Ahren D."/>
            <person name="Johansson T."/>
            <person name="Persson P."/>
            <person name="Tunlid A."/>
        </authorList>
    </citation>
    <scope>NUCLEOTIDE SEQUENCE [LARGE SCALE GENOMIC DNA]</scope>
    <source>
        <strain evidence="13 14">CBS 406.79</strain>
    </source>
</reference>
<sequence>MFLRFSSLYVLSVFATFLCASAIPIVEKRDSRLTPPAGAVVVSKTPASGQFSTIQAAVNSLPNDSSARTIFINAGTYSEQVSITRTGMTTLMGATSNTAAQASNLVTITHSLSATAAGSDDLSGTLKVHKDDFALYNINVKNTFGQGSQALALSAYGTHQAYYASGFYSYQDTVLSETGNQYFGHCYIEGAVDYIFGQHARTFFHKPTLASVGPGTITADGPASKTDGLFVINEATVLQSTAATSDLTGKVFLGRPWTEFATVAFTSCSLSAIINPAGWEIWSTATPNTGPGAAGSRASFATQITSNAAYNIGVILGSDWTTWVDGAFV</sequence>
<keyword evidence="7 11" id="KW-0378">Hydrolase</keyword>
<dbReference type="OrthoDB" id="2019149at2759"/>
<feature type="chain" id="PRO_5034339714" description="Pectinesterase" evidence="11">
    <location>
        <begin position="23"/>
        <end position="329"/>
    </location>
</feature>
<keyword evidence="8 11" id="KW-0063">Aspartyl esterase</keyword>
<dbReference type="PANTHER" id="PTHR31321:SF57">
    <property type="entry name" value="PECTINESTERASE 53-RELATED"/>
    <property type="match status" value="1"/>
</dbReference>
<dbReference type="Proteomes" id="UP000518752">
    <property type="component" value="Unassembled WGS sequence"/>
</dbReference>